<dbReference type="InterPro" id="IPR043472">
    <property type="entry name" value="Macro_dom-like"/>
</dbReference>
<feature type="domain" description="Macro" evidence="4">
    <location>
        <begin position="1"/>
        <end position="178"/>
    </location>
</feature>
<evidence type="ECO:0000256" key="2">
    <source>
        <dbReference type="ARBA" id="ARBA00022741"/>
    </source>
</evidence>
<keyword evidence="2" id="KW-0547">Nucleotide-binding</keyword>
<organism evidence="5 6">
    <name type="scientific">Deinococcus enclensis</name>
    <dbReference type="NCBI Taxonomy" id="1049582"/>
    <lineage>
        <taxon>Bacteria</taxon>
        <taxon>Thermotogati</taxon>
        <taxon>Deinococcota</taxon>
        <taxon>Deinococci</taxon>
        <taxon>Deinococcales</taxon>
        <taxon>Deinococcaceae</taxon>
        <taxon>Deinococcus</taxon>
    </lineage>
</organism>
<dbReference type="InterPro" id="IPR031053">
    <property type="entry name" value="ALC1"/>
</dbReference>
<dbReference type="InterPro" id="IPR002589">
    <property type="entry name" value="Macro_dom"/>
</dbReference>
<gene>
    <name evidence="5" type="ORF">QO006_002827</name>
</gene>
<keyword evidence="6" id="KW-1185">Reference proteome</keyword>
<name>A0ABT9MFJ7_9DEIO</name>
<sequence>MTMLSYQTGDATRPTGPGPKVIVHVCNDAGHWGAGFVLALSRRWKAPEEAFRTWASGAGDRAFELGQVQFVPVEPDLWVANLIGQHDIQRKTRPTDVPPVRYDAIREGLARTRAFAIERGASVHMPRIGAGLAGGDWGVIERIVQDELSGQDVPVTVYDLPRAEGDEGRVETNHAGTR</sequence>
<proteinExistence type="inferred from homology"/>
<dbReference type="CDD" id="cd02901">
    <property type="entry name" value="Macro_Poa1p-like"/>
    <property type="match status" value="1"/>
</dbReference>
<comment type="similarity">
    <text evidence="1">Belongs to the SNF2/RAD54 helicase family.</text>
</comment>
<dbReference type="Gene3D" id="3.40.220.10">
    <property type="entry name" value="Leucine Aminopeptidase, subunit E, domain 1"/>
    <property type="match status" value="1"/>
</dbReference>
<evidence type="ECO:0000313" key="6">
    <source>
        <dbReference type="Proteomes" id="UP001232163"/>
    </source>
</evidence>
<accession>A0ABT9MFJ7</accession>
<comment type="caution">
    <text evidence="5">The sequence shown here is derived from an EMBL/GenBank/DDBJ whole genome shotgun (WGS) entry which is preliminary data.</text>
</comment>
<dbReference type="SMART" id="SM00506">
    <property type="entry name" value="A1pp"/>
    <property type="match status" value="1"/>
</dbReference>
<dbReference type="EMBL" id="JAURUR010000011">
    <property type="protein sequence ID" value="MDP9765376.1"/>
    <property type="molecule type" value="Genomic_DNA"/>
</dbReference>
<dbReference type="SUPFAM" id="SSF52949">
    <property type="entry name" value="Macro domain-like"/>
    <property type="match status" value="1"/>
</dbReference>
<evidence type="ECO:0000259" key="4">
    <source>
        <dbReference type="PROSITE" id="PS51154"/>
    </source>
</evidence>
<reference evidence="5 6" key="1">
    <citation type="submission" date="2023-07" db="EMBL/GenBank/DDBJ databases">
        <title>Genomic Encyclopedia of Type Strains, Phase IV (KMG-IV): sequencing the most valuable type-strain genomes for metagenomic binning, comparative biology and taxonomic classification.</title>
        <authorList>
            <person name="Goeker M."/>
        </authorList>
    </citation>
    <scope>NUCLEOTIDE SEQUENCE [LARGE SCALE GENOMIC DNA]</scope>
    <source>
        <strain evidence="5 6">NIO-1023</strain>
    </source>
</reference>
<dbReference type="PROSITE" id="PS51154">
    <property type="entry name" value="MACRO"/>
    <property type="match status" value="1"/>
</dbReference>
<evidence type="ECO:0000256" key="1">
    <source>
        <dbReference type="ARBA" id="ARBA00007025"/>
    </source>
</evidence>
<evidence type="ECO:0000256" key="3">
    <source>
        <dbReference type="ARBA" id="ARBA00022840"/>
    </source>
</evidence>
<dbReference type="Proteomes" id="UP001232163">
    <property type="component" value="Unassembled WGS sequence"/>
</dbReference>
<evidence type="ECO:0000313" key="5">
    <source>
        <dbReference type="EMBL" id="MDP9765376.1"/>
    </source>
</evidence>
<dbReference type="PANTHER" id="PTHR47157:SF1">
    <property type="entry name" value="CHROMODOMAIN-HELICASE-DNA-BINDING PROTEIN 1-LIKE"/>
    <property type="match status" value="1"/>
</dbReference>
<dbReference type="PANTHER" id="PTHR47157">
    <property type="entry name" value="CHROMODOMAIN-HELICASE-DNA-BINDING PROTEIN 1-LIKE"/>
    <property type="match status" value="1"/>
</dbReference>
<protein>
    <submittedName>
        <fullName evidence="5">O-acetyl-ADP-ribose deacetylase (Regulator of RNase III)</fullName>
    </submittedName>
</protein>
<keyword evidence="3" id="KW-0067">ATP-binding</keyword>